<dbReference type="EMBL" id="CP066744">
    <property type="protein sequence ID" value="QQK07736.1"/>
    <property type="molecule type" value="Genomic_DNA"/>
</dbReference>
<sequence>MKVAIISDTHGSFDNVIEEIEKHNIDLIIHLGDFSDDGRDIGLITNKISYVVKGNNDYLANNELEDLFINLNGIDFFITHGHRYNVYRGVGNLVKRAKKANAKIALYGHTHVYFNEVVDGVWVINPGSPSYPRYGDDKSFVILDLDTMELERIKFRRSKWKLY</sequence>
<evidence type="ECO:0000313" key="1">
    <source>
        <dbReference type="EMBL" id="QQK07736.1"/>
    </source>
</evidence>
<organism evidence="1 2">
    <name type="scientific">Miniphocaeibacter halophilus</name>
    <dbReference type="NCBI Taxonomy" id="2931922"/>
    <lineage>
        <taxon>Bacteria</taxon>
        <taxon>Bacillati</taxon>
        <taxon>Bacillota</taxon>
        <taxon>Tissierellia</taxon>
        <taxon>Tissierellales</taxon>
        <taxon>Peptoniphilaceae</taxon>
        <taxon>Miniphocaeibacter</taxon>
    </lineage>
</organism>
<keyword evidence="2" id="KW-1185">Reference proteome</keyword>
<protein>
    <submittedName>
        <fullName evidence="1">Metallophosphoesterase</fullName>
    </submittedName>
</protein>
<proteinExistence type="predicted"/>
<accession>A0AC61MUG2</accession>
<dbReference type="Proteomes" id="UP000595814">
    <property type="component" value="Chromosome"/>
</dbReference>
<gene>
    <name evidence="1" type="ORF">JFY71_10695</name>
</gene>
<evidence type="ECO:0000313" key="2">
    <source>
        <dbReference type="Proteomes" id="UP000595814"/>
    </source>
</evidence>
<reference evidence="1 2" key="1">
    <citation type="journal article" date="2022" name="Int. J. Syst. Evol. Microbiol.">
        <title>Miniphocaeibacter halophilus sp. nov., an ammonium-tolerant acetate-producing bacterium isolated from a biogas system.</title>
        <authorList>
            <person name="Schnurer A."/>
            <person name="Singh A."/>
            <person name="Bi S."/>
            <person name="Qiao W."/>
            <person name="Westerholm M."/>
        </authorList>
    </citation>
    <scope>NUCLEOTIDE SEQUENCE [LARGE SCALE GENOMIC DNA]</scope>
    <source>
        <strain evidence="1 2">AMB_01</strain>
    </source>
</reference>
<name>A0AC61MUG2_9FIRM</name>